<accession>A0A913WQX8</accession>
<dbReference type="PROSITE" id="PS50262">
    <property type="entry name" value="G_PROTEIN_RECEP_F1_2"/>
    <property type="match status" value="1"/>
</dbReference>
<feature type="transmembrane region" description="Helical" evidence="10">
    <location>
        <begin position="130"/>
        <end position="150"/>
    </location>
</feature>
<feature type="transmembrane region" description="Helical" evidence="10">
    <location>
        <begin position="233"/>
        <end position="256"/>
    </location>
</feature>
<protein>
    <recommendedName>
        <fullName evidence="11">G-protein coupled receptors family 1 profile domain-containing protein</fullName>
    </recommendedName>
</protein>
<dbReference type="Proteomes" id="UP000887567">
    <property type="component" value="Unplaced"/>
</dbReference>
<keyword evidence="4 10" id="KW-1133">Transmembrane helix</keyword>
<dbReference type="PRINTS" id="PR00237">
    <property type="entry name" value="GPCRRHODOPSN"/>
</dbReference>
<dbReference type="PANTHER" id="PTHR24249:SF372">
    <property type="entry name" value="G-PROTEIN COUPLED RECEPTORS FAMILY 1 PROFILE DOMAIN-CONTAINING PROTEIN"/>
    <property type="match status" value="1"/>
</dbReference>
<comment type="similarity">
    <text evidence="9">Belongs to the G-protein coupled receptor 1 family.</text>
</comment>
<evidence type="ECO:0000256" key="4">
    <source>
        <dbReference type="ARBA" id="ARBA00022989"/>
    </source>
</evidence>
<evidence type="ECO:0000259" key="11">
    <source>
        <dbReference type="PROSITE" id="PS50262"/>
    </source>
</evidence>
<feature type="transmembrane region" description="Helical" evidence="10">
    <location>
        <begin position="268"/>
        <end position="287"/>
    </location>
</feature>
<sequence>MNTTNSTVGDRRREMVLWVWIIRAVIAVLTVLGNGLVMILMLRSRRLRVIQNTFIFSLALADFLVGAVITPTDLVCSYWYPTSCEWPTLRTTYDILLHLSVTNLCALTFDRYMAVVEPLQYHSVLSRRHIVIILVVSLFAAAVLPIIGHICLANSYNLSAKIFRVVDMTFLQIVPPILLAIAYVRMVYIARQHEKTVKLQQNQLSFNYGNSSFVKKRRSRQGESRERASVKMIGAVIIAFLLCYVLAIVRSLVFYILHIDVPKTVTHVSRILLLTNSAVNFLVYAFLKKDFRHELKRIVCKQTRIPKESSTFHDLLT</sequence>
<dbReference type="GO" id="GO:0005886">
    <property type="term" value="C:plasma membrane"/>
    <property type="evidence" value="ECO:0007669"/>
    <property type="project" value="UniProtKB-SubCell"/>
</dbReference>
<evidence type="ECO:0000256" key="3">
    <source>
        <dbReference type="ARBA" id="ARBA00022692"/>
    </source>
</evidence>
<evidence type="ECO:0000313" key="13">
    <source>
        <dbReference type="Proteomes" id="UP000887567"/>
    </source>
</evidence>
<dbReference type="RefSeq" id="XP_020892763.1">
    <property type="nucleotide sequence ID" value="XM_021037104.2"/>
</dbReference>
<reference evidence="12" key="1">
    <citation type="submission" date="2022-11" db="UniProtKB">
        <authorList>
            <consortium name="EnsemblMetazoa"/>
        </authorList>
    </citation>
    <scope>IDENTIFICATION</scope>
</reference>
<dbReference type="InterPro" id="IPR017452">
    <property type="entry name" value="GPCR_Rhodpsn_7TM"/>
</dbReference>
<comment type="subcellular location">
    <subcellularLocation>
        <location evidence="1">Cell membrane</location>
        <topology evidence="1">Multi-pass membrane protein</topology>
    </subcellularLocation>
</comment>
<feature type="transmembrane region" description="Helical" evidence="10">
    <location>
        <begin position="170"/>
        <end position="190"/>
    </location>
</feature>
<evidence type="ECO:0000256" key="2">
    <source>
        <dbReference type="ARBA" id="ARBA00022475"/>
    </source>
</evidence>
<dbReference type="OrthoDB" id="10254436at2759"/>
<evidence type="ECO:0000313" key="12">
    <source>
        <dbReference type="EnsemblMetazoa" id="XP_020892763.1"/>
    </source>
</evidence>
<keyword evidence="2" id="KW-1003">Cell membrane</keyword>
<dbReference type="EnsemblMetazoa" id="XM_021037104.2">
    <property type="protein sequence ID" value="XP_020892763.1"/>
    <property type="gene ID" value="LOC110232017"/>
</dbReference>
<dbReference type="CDD" id="cd00637">
    <property type="entry name" value="7tm_classA_rhodopsin-like"/>
    <property type="match status" value="1"/>
</dbReference>
<keyword evidence="13" id="KW-1185">Reference proteome</keyword>
<dbReference type="OMA" id="HICLANS"/>
<feature type="transmembrane region" description="Helical" evidence="10">
    <location>
        <begin position="20"/>
        <end position="42"/>
    </location>
</feature>
<organism evidence="12 13">
    <name type="scientific">Exaiptasia diaphana</name>
    <name type="common">Tropical sea anemone</name>
    <name type="synonym">Aiptasia pulchella</name>
    <dbReference type="NCBI Taxonomy" id="2652724"/>
    <lineage>
        <taxon>Eukaryota</taxon>
        <taxon>Metazoa</taxon>
        <taxon>Cnidaria</taxon>
        <taxon>Anthozoa</taxon>
        <taxon>Hexacorallia</taxon>
        <taxon>Actiniaria</taxon>
        <taxon>Aiptasiidae</taxon>
        <taxon>Exaiptasia</taxon>
    </lineage>
</organism>
<dbReference type="Gene3D" id="1.20.1070.10">
    <property type="entry name" value="Rhodopsin 7-helix transmembrane proteins"/>
    <property type="match status" value="1"/>
</dbReference>
<dbReference type="InterPro" id="IPR000276">
    <property type="entry name" value="GPCR_Rhodpsn"/>
</dbReference>
<dbReference type="AlphaFoldDB" id="A0A913WQX8"/>
<evidence type="ECO:0000256" key="1">
    <source>
        <dbReference type="ARBA" id="ARBA00004651"/>
    </source>
</evidence>
<dbReference type="InterPro" id="IPR050569">
    <property type="entry name" value="TAAR"/>
</dbReference>
<evidence type="ECO:0000256" key="5">
    <source>
        <dbReference type="ARBA" id="ARBA00023040"/>
    </source>
</evidence>
<feature type="domain" description="G-protein coupled receptors family 1 profile" evidence="11">
    <location>
        <begin position="33"/>
        <end position="284"/>
    </location>
</feature>
<dbReference type="KEGG" id="epa:110232017"/>
<dbReference type="GeneID" id="110232017"/>
<evidence type="ECO:0000256" key="7">
    <source>
        <dbReference type="ARBA" id="ARBA00023170"/>
    </source>
</evidence>
<keyword evidence="3 9" id="KW-0812">Transmembrane</keyword>
<keyword evidence="6 10" id="KW-0472">Membrane</keyword>
<dbReference type="SMART" id="SM01381">
    <property type="entry name" value="7TM_GPCR_Srsx"/>
    <property type="match status" value="1"/>
</dbReference>
<evidence type="ECO:0000256" key="10">
    <source>
        <dbReference type="SAM" id="Phobius"/>
    </source>
</evidence>
<feature type="transmembrane region" description="Helical" evidence="10">
    <location>
        <begin position="54"/>
        <end position="80"/>
    </location>
</feature>
<keyword evidence="8 9" id="KW-0807">Transducer</keyword>
<dbReference type="SUPFAM" id="SSF81321">
    <property type="entry name" value="Family A G protein-coupled receptor-like"/>
    <property type="match status" value="1"/>
</dbReference>
<evidence type="ECO:0000256" key="6">
    <source>
        <dbReference type="ARBA" id="ARBA00023136"/>
    </source>
</evidence>
<dbReference type="PANTHER" id="PTHR24249">
    <property type="entry name" value="HISTAMINE RECEPTOR-RELATED G-PROTEIN COUPLED RECEPTOR"/>
    <property type="match status" value="1"/>
</dbReference>
<evidence type="ECO:0000256" key="8">
    <source>
        <dbReference type="ARBA" id="ARBA00023224"/>
    </source>
</evidence>
<name>A0A913WQX8_EXADI</name>
<dbReference type="GO" id="GO:0004930">
    <property type="term" value="F:G protein-coupled receptor activity"/>
    <property type="evidence" value="ECO:0007669"/>
    <property type="project" value="UniProtKB-KW"/>
</dbReference>
<evidence type="ECO:0000256" key="9">
    <source>
        <dbReference type="RuleBase" id="RU000688"/>
    </source>
</evidence>
<proteinExistence type="inferred from homology"/>
<dbReference type="Pfam" id="PF00001">
    <property type="entry name" value="7tm_1"/>
    <property type="match status" value="1"/>
</dbReference>
<keyword evidence="5 9" id="KW-0297">G-protein coupled receptor</keyword>
<keyword evidence="7 9" id="KW-0675">Receptor</keyword>
<dbReference type="PROSITE" id="PS00237">
    <property type="entry name" value="G_PROTEIN_RECEP_F1_1"/>
    <property type="match status" value="1"/>
</dbReference>